<accession>A0AAF0DUG4</accession>
<protein>
    <recommendedName>
        <fullName evidence="9">Sodium/hydrogen exchanger</fullName>
    </recommendedName>
</protein>
<dbReference type="PRINTS" id="PR01084">
    <property type="entry name" value="NAHEXCHNGR"/>
</dbReference>
<evidence type="ECO:0000259" key="12">
    <source>
        <dbReference type="Pfam" id="PF00999"/>
    </source>
</evidence>
<evidence type="ECO:0000256" key="2">
    <source>
        <dbReference type="ARBA" id="ARBA00022448"/>
    </source>
</evidence>
<dbReference type="InterPro" id="IPR004709">
    <property type="entry name" value="NaH_exchanger"/>
</dbReference>
<evidence type="ECO:0000256" key="8">
    <source>
        <dbReference type="ARBA" id="ARBA00023201"/>
    </source>
</evidence>
<dbReference type="GO" id="GO:0015385">
    <property type="term" value="F:sodium:proton antiporter activity"/>
    <property type="evidence" value="ECO:0007669"/>
    <property type="project" value="InterPro"/>
</dbReference>
<feature type="domain" description="Cation/H+ exchanger transmembrane" evidence="12">
    <location>
        <begin position="40"/>
        <end position="449"/>
    </location>
</feature>
<gene>
    <name evidence="13" type="primary">NHX1</name>
    <name evidence="13" type="ORF">MBRA1_003206</name>
</gene>
<evidence type="ECO:0000313" key="14">
    <source>
        <dbReference type="Proteomes" id="UP001216638"/>
    </source>
</evidence>
<dbReference type="GO" id="GO:0005769">
    <property type="term" value="C:early endosome"/>
    <property type="evidence" value="ECO:0007669"/>
    <property type="project" value="TreeGrafter"/>
</dbReference>
<keyword evidence="9" id="KW-0050">Antiport</keyword>
<dbReference type="GO" id="GO:0015386">
    <property type="term" value="F:potassium:proton antiporter activity"/>
    <property type="evidence" value="ECO:0007669"/>
    <property type="project" value="TreeGrafter"/>
</dbReference>
<evidence type="ECO:0000256" key="11">
    <source>
        <dbReference type="SAM" id="Phobius"/>
    </source>
</evidence>
<keyword evidence="3 9" id="KW-0812">Transmembrane</keyword>
<dbReference type="Pfam" id="PF00999">
    <property type="entry name" value="Na_H_Exchanger"/>
    <property type="match status" value="1"/>
</dbReference>
<feature type="transmembrane region" description="Helical" evidence="11">
    <location>
        <begin position="58"/>
        <end position="76"/>
    </location>
</feature>
<dbReference type="GO" id="GO:0007035">
    <property type="term" value="P:vacuolar acidification"/>
    <property type="evidence" value="ECO:0007669"/>
    <property type="project" value="TreeGrafter"/>
</dbReference>
<dbReference type="PANTHER" id="PTHR10110:SF187">
    <property type="entry name" value="SODIUM_HYDROGEN EXCHANGER"/>
    <property type="match status" value="1"/>
</dbReference>
<comment type="subcellular location">
    <subcellularLocation>
        <location evidence="1">Membrane</location>
        <topology evidence="1">Multi-pass membrane protein</topology>
    </subcellularLocation>
</comment>
<feature type="transmembrane region" description="Helical" evidence="11">
    <location>
        <begin position="279"/>
        <end position="298"/>
    </location>
</feature>
<dbReference type="InterPro" id="IPR018422">
    <property type="entry name" value="Cation/H_exchanger_CPA1"/>
</dbReference>
<feature type="transmembrane region" description="Helical" evidence="11">
    <location>
        <begin position="222"/>
        <end position="247"/>
    </location>
</feature>
<keyword evidence="5" id="KW-0915">Sodium</keyword>
<organism evidence="13 14">
    <name type="scientific">Malassezia brasiliensis</name>
    <dbReference type="NCBI Taxonomy" id="1821822"/>
    <lineage>
        <taxon>Eukaryota</taxon>
        <taxon>Fungi</taxon>
        <taxon>Dikarya</taxon>
        <taxon>Basidiomycota</taxon>
        <taxon>Ustilaginomycotina</taxon>
        <taxon>Malasseziomycetes</taxon>
        <taxon>Malasseziales</taxon>
        <taxon>Malasseziaceae</taxon>
        <taxon>Malassezia</taxon>
    </lineage>
</organism>
<comment type="similarity">
    <text evidence="9">Belongs to the monovalent cation:proton antiporter 1 (CPA1) transporter (TC 2.A.36) family.</text>
</comment>
<keyword evidence="8 9" id="KW-0739">Sodium transport</keyword>
<dbReference type="GO" id="GO:0000329">
    <property type="term" value="C:fungal-type vacuole membrane"/>
    <property type="evidence" value="ECO:0007669"/>
    <property type="project" value="TreeGrafter"/>
</dbReference>
<name>A0AAF0DUG4_9BASI</name>
<keyword evidence="7 11" id="KW-0472">Membrane</keyword>
<reference evidence="13" key="1">
    <citation type="submission" date="2023-03" db="EMBL/GenBank/DDBJ databases">
        <title>Mating type loci evolution in Malassezia.</title>
        <authorList>
            <person name="Coelho M.A."/>
        </authorList>
    </citation>
    <scope>NUCLEOTIDE SEQUENCE</scope>
    <source>
        <strain evidence="13">CBS 14135</strain>
    </source>
</reference>
<dbReference type="Proteomes" id="UP001216638">
    <property type="component" value="Chromosome 4"/>
</dbReference>
<feature type="transmembrane region" description="Helical" evidence="11">
    <location>
        <begin position="338"/>
        <end position="366"/>
    </location>
</feature>
<feature type="transmembrane region" description="Helical" evidence="11">
    <location>
        <begin position="88"/>
        <end position="106"/>
    </location>
</feature>
<feature type="transmembrane region" description="Helical" evidence="11">
    <location>
        <begin position="423"/>
        <end position="442"/>
    </location>
</feature>
<dbReference type="EMBL" id="CP119954">
    <property type="protein sequence ID" value="WFC96545.1"/>
    <property type="molecule type" value="Genomic_DNA"/>
</dbReference>
<evidence type="ECO:0000256" key="3">
    <source>
        <dbReference type="ARBA" id="ARBA00022692"/>
    </source>
</evidence>
<evidence type="ECO:0000256" key="10">
    <source>
        <dbReference type="SAM" id="MobiDB-lite"/>
    </source>
</evidence>
<evidence type="ECO:0000256" key="9">
    <source>
        <dbReference type="RuleBase" id="RU003722"/>
    </source>
</evidence>
<sequence length="650" mass="71706">MSVTATSPGVGVTPILDAEENEWFSSLALFLVLFLLIGSFLTSYYLKVKRITAVHETIVGLFAGMFVGILLRINVLKPVREMLSFSNTIMMNVLLPPIILASGYDLRQAKFFRNFGTILTFALFGTFISAIVIGVVVWLASVLRLEAPHLSLLECLIFGSTLSATDPVTILAIFNTYRVDPQLYSIIFGESILNDAVSIVMFETLSKFQNTQITLFSVFHGMALFGVVFSLSMILGVLYGLSCSLLLKHSRLGLYPELESCIVMLIAYTSYFFSNAVQMSGIVSLLFCGITLKHYAYHNMSTRTQRTTKYIFQTLASLSENFIFIYLGLSLFTGEHLVYQPLLILFTLAAVIASRYCAVFPLAYVLNRLAQLRAQRRRRALGAGIPSVSFELPREYQLMLFWAGLRGAVGFALSAGMSGPNASALQTTVLVVVVLTVIVFGGTTAQMLEVLQIETGVEDDEDADSVADADEDPDMQPWTRVGRGSGTARMQATPSEHYRDVSVPPEDANEVLPDRGAAADVPQVMVAGPGGLRSLTRDELVDEEAGAMTDAALRARHMLDRANLIFRDGQWFQRIDERYLLPMFSNTVANRKHEQRKEQLQARRVASRDATHTDESTSAVWANIAVPYERDADADAGGGSRPESPKDKLH</sequence>
<evidence type="ECO:0000256" key="7">
    <source>
        <dbReference type="ARBA" id="ARBA00023136"/>
    </source>
</evidence>
<keyword evidence="4 11" id="KW-1133">Transmembrane helix</keyword>
<keyword evidence="2 9" id="KW-0813">Transport</keyword>
<dbReference type="GO" id="GO:0005770">
    <property type="term" value="C:late endosome"/>
    <property type="evidence" value="ECO:0007669"/>
    <property type="project" value="TreeGrafter"/>
</dbReference>
<feature type="transmembrane region" description="Helical" evidence="11">
    <location>
        <begin position="23"/>
        <end position="46"/>
    </location>
</feature>
<feature type="transmembrane region" description="Helical" evidence="11">
    <location>
        <begin position="151"/>
        <end position="174"/>
    </location>
</feature>
<dbReference type="Gene3D" id="6.10.140.1330">
    <property type="match status" value="1"/>
</dbReference>
<evidence type="ECO:0000313" key="13">
    <source>
        <dbReference type="EMBL" id="WFC96545.1"/>
    </source>
</evidence>
<evidence type="ECO:0000256" key="4">
    <source>
        <dbReference type="ARBA" id="ARBA00022989"/>
    </source>
</evidence>
<feature type="transmembrane region" description="Helical" evidence="11">
    <location>
        <begin position="310"/>
        <end position="332"/>
    </location>
</feature>
<feature type="region of interest" description="Disordered" evidence="10">
    <location>
        <begin position="631"/>
        <end position="650"/>
    </location>
</feature>
<proteinExistence type="inferred from homology"/>
<dbReference type="AlphaFoldDB" id="A0AAF0DUG4"/>
<feature type="transmembrane region" description="Helical" evidence="11">
    <location>
        <begin position="118"/>
        <end position="139"/>
    </location>
</feature>
<dbReference type="NCBIfam" id="TIGR00840">
    <property type="entry name" value="b_cpa1"/>
    <property type="match status" value="1"/>
</dbReference>
<dbReference type="InterPro" id="IPR006153">
    <property type="entry name" value="Cation/H_exchanger_TM"/>
</dbReference>
<feature type="compositionally biased region" description="Acidic residues" evidence="10">
    <location>
        <begin position="459"/>
        <end position="474"/>
    </location>
</feature>
<evidence type="ECO:0000256" key="1">
    <source>
        <dbReference type="ARBA" id="ARBA00004141"/>
    </source>
</evidence>
<evidence type="ECO:0000256" key="6">
    <source>
        <dbReference type="ARBA" id="ARBA00023065"/>
    </source>
</evidence>
<feature type="region of interest" description="Disordered" evidence="10">
    <location>
        <begin position="459"/>
        <end position="505"/>
    </location>
</feature>
<keyword evidence="14" id="KW-1185">Reference proteome</keyword>
<evidence type="ECO:0000256" key="5">
    <source>
        <dbReference type="ARBA" id="ARBA00023053"/>
    </source>
</evidence>
<keyword evidence="6 9" id="KW-0406">Ion transport</keyword>
<dbReference type="PANTHER" id="PTHR10110">
    <property type="entry name" value="SODIUM/HYDROGEN EXCHANGER"/>
    <property type="match status" value="1"/>
</dbReference>